<dbReference type="Proteomes" id="UP001062846">
    <property type="component" value="Chromosome 11"/>
</dbReference>
<sequence>MVGREGLRTEELGLCFDKMMVFGCSGGIGGTKMGGAGMITEWKDIPMELLLRIVSLVDDRTVIVAAGVCSGWRDAICWGLTQLSLTWYHLVVSLCLRLFVCNYVPVVSIWWHHILLIVCVVQFGIVLLAALSPLINGYVIWTWCKNNMNNMVLSLASKFTKLQTLILRQDKPQLQDDAVEVIASYCHELQDLDLSKSFKLSDSSLFAVAHGCQNLTKLNISGCSAFSDTALAYLATFCRKLKYLNLCGCVKAASDKALKAIGDNCNELQSLNLGWCEEVGDAGIMRLAYGCPDLRAVDLCGCVLITDDSVIALANNCLHLRSLGLYYCQNITDRAMYSLAHSRVNNKHELWKSVKNNMREEGEGLINLNISQCTALTPPAVQAVCDSFPALHTCPGRHSLIISGCLSLTTSTLTDTLVCRTSSGIPLETLLP</sequence>
<proteinExistence type="predicted"/>
<name>A0ACC0LSV1_RHOML</name>
<organism evidence="1 2">
    <name type="scientific">Rhododendron molle</name>
    <name type="common">Chinese azalea</name>
    <name type="synonym">Azalea mollis</name>
    <dbReference type="NCBI Taxonomy" id="49168"/>
    <lineage>
        <taxon>Eukaryota</taxon>
        <taxon>Viridiplantae</taxon>
        <taxon>Streptophyta</taxon>
        <taxon>Embryophyta</taxon>
        <taxon>Tracheophyta</taxon>
        <taxon>Spermatophyta</taxon>
        <taxon>Magnoliopsida</taxon>
        <taxon>eudicotyledons</taxon>
        <taxon>Gunneridae</taxon>
        <taxon>Pentapetalae</taxon>
        <taxon>asterids</taxon>
        <taxon>Ericales</taxon>
        <taxon>Ericaceae</taxon>
        <taxon>Ericoideae</taxon>
        <taxon>Rhodoreae</taxon>
        <taxon>Rhododendron</taxon>
    </lineage>
</organism>
<protein>
    <submittedName>
        <fullName evidence="1">Uncharacterized protein</fullName>
    </submittedName>
</protein>
<evidence type="ECO:0000313" key="2">
    <source>
        <dbReference type="Proteomes" id="UP001062846"/>
    </source>
</evidence>
<comment type="caution">
    <text evidence="1">The sequence shown here is derived from an EMBL/GenBank/DDBJ whole genome shotgun (WGS) entry which is preliminary data.</text>
</comment>
<reference evidence="1" key="1">
    <citation type="submission" date="2022-02" db="EMBL/GenBank/DDBJ databases">
        <title>Plant Genome Project.</title>
        <authorList>
            <person name="Zhang R.-G."/>
        </authorList>
    </citation>
    <scope>NUCLEOTIDE SEQUENCE</scope>
    <source>
        <strain evidence="1">AT1</strain>
    </source>
</reference>
<accession>A0ACC0LSV1</accession>
<keyword evidence="2" id="KW-1185">Reference proteome</keyword>
<gene>
    <name evidence="1" type="ORF">RHMOL_Rhmol11G0135800</name>
</gene>
<evidence type="ECO:0000313" key="1">
    <source>
        <dbReference type="EMBL" id="KAI8531424.1"/>
    </source>
</evidence>
<dbReference type="EMBL" id="CM046398">
    <property type="protein sequence ID" value="KAI8531424.1"/>
    <property type="molecule type" value="Genomic_DNA"/>
</dbReference>